<dbReference type="AlphaFoldDB" id="A0A0A2MYY4"/>
<dbReference type="PANTHER" id="PTHR30383:SF29">
    <property type="entry name" value="SGNH HYDROLASE-TYPE ESTERASE DOMAIN-CONTAINING PROTEIN"/>
    <property type="match status" value="1"/>
</dbReference>
<dbReference type="OrthoDB" id="9764375at2"/>
<dbReference type="RefSeq" id="WP_026990972.1">
    <property type="nucleotide sequence ID" value="NZ_AUGP01000018.1"/>
</dbReference>
<dbReference type="STRING" id="1121898.GCA_000422725_02166"/>
<dbReference type="Pfam" id="PF01476">
    <property type="entry name" value="LysM"/>
    <property type="match status" value="1"/>
</dbReference>
<dbReference type="InterPro" id="IPR036779">
    <property type="entry name" value="LysM_dom_sf"/>
</dbReference>
<evidence type="ECO:0000313" key="3">
    <source>
        <dbReference type="EMBL" id="KGO93435.1"/>
    </source>
</evidence>
<dbReference type="InterPro" id="IPR051532">
    <property type="entry name" value="Ester_Hydrolysis_Enzymes"/>
</dbReference>
<dbReference type="eggNOG" id="COG1388">
    <property type="taxonomic scope" value="Bacteria"/>
</dbReference>
<protein>
    <submittedName>
        <fullName evidence="3">Peptidoglycan-binding protein</fullName>
    </submittedName>
</protein>
<evidence type="ECO:0000259" key="2">
    <source>
        <dbReference type="PROSITE" id="PS51782"/>
    </source>
</evidence>
<proteinExistence type="predicted"/>
<feature type="chain" id="PRO_5001992888" evidence="1">
    <location>
        <begin position="23"/>
        <end position="477"/>
    </location>
</feature>
<dbReference type="InterPro" id="IPR013830">
    <property type="entry name" value="SGNH_hydro"/>
</dbReference>
<dbReference type="InterPro" id="IPR036514">
    <property type="entry name" value="SGNH_hydro_sf"/>
</dbReference>
<accession>A0A0A2MYY4</accession>
<reference evidence="3 4" key="1">
    <citation type="submission" date="2013-09" db="EMBL/GenBank/DDBJ databases">
        <authorList>
            <person name="Zeng Z."/>
            <person name="Chen C."/>
        </authorList>
    </citation>
    <scope>NUCLEOTIDE SEQUENCE [LARGE SCALE GENOMIC DNA]</scope>
    <source>
        <strain evidence="3 4">WB 4.1-42</strain>
    </source>
</reference>
<keyword evidence="4" id="KW-1185">Reference proteome</keyword>
<dbReference type="PROSITE" id="PS51782">
    <property type="entry name" value="LYSM"/>
    <property type="match status" value="1"/>
</dbReference>
<feature type="signal peptide" evidence="1">
    <location>
        <begin position="1"/>
        <end position="22"/>
    </location>
</feature>
<evidence type="ECO:0000256" key="1">
    <source>
        <dbReference type="SAM" id="SignalP"/>
    </source>
</evidence>
<dbReference type="CDD" id="cd00118">
    <property type="entry name" value="LysM"/>
    <property type="match status" value="1"/>
</dbReference>
<evidence type="ECO:0000313" key="4">
    <source>
        <dbReference type="Proteomes" id="UP000030111"/>
    </source>
</evidence>
<feature type="domain" description="LysM" evidence="2">
    <location>
        <begin position="206"/>
        <end position="249"/>
    </location>
</feature>
<dbReference type="GO" id="GO:0016788">
    <property type="term" value="F:hydrolase activity, acting on ester bonds"/>
    <property type="evidence" value="ECO:0007669"/>
    <property type="project" value="UniProtKB-ARBA"/>
</dbReference>
<name>A0A0A2MYY4_9FLAO</name>
<sequence>MPNKAITILLLFFAFFKGTAQVVDTTDTYTNDVVIDTVANDSIELVGANVITNTSSLNLFFEKLYLMEQQKAGKINIVHVGDSHIQADLMTNCIRKRLQEKYGNAGAGFIFPHQLAKTNGTYNVRFKSNASWSARRNIFSVEEGMPVGLSGIALKTRENFAIELDVRDSAYQFNTIKVITPKNAALFDVATSSKTIILESNVPKKIVHRIKSGEVLGSIANKYGVTITQLKKENGLKNNNIRAGKTLKIPTTEMQKREVRRSEFIPLTLKEDALTHFYHSDKALDKLYLLSNKEEKEVNLSGLVLENDAYGILYHSIGVNGAKASDYNKYPLFFEQLPALKPDLVIVSLGTNESFDKMAAPDFMAQLNQFIAGVKAKNPDSCILIMTPPPSLFRRKFPNTFAASYAKDILVQETDANYATWDLFTEMGGLYSVTRNAARGLMSGDKVHYSKDGYEKQGKLFAESFIKAYDNFKTNRK</sequence>
<dbReference type="Proteomes" id="UP000030111">
    <property type="component" value="Unassembled WGS sequence"/>
</dbReference>
<dbReference type="EMBL" id="JRLY01000005">
    <property type="protein sequence ID" value="KGO93435.1"/>
    <property type="molecule type" value="Genomic_DNA"/>
</dbReference>
<comment type="caution">
    <text evidence="3">The sequence shown here is derived from an EMBL/GenBank/DDBJ whole genome shotgun (WGS) entry which is preliminary data.</text>
</comment>
<gene>
    <name evidence="3" type="ORF">Q766_09075</name>
</gene>
<dbReference type="SMART" id="SM00257">
    <property type="entry name" value="LysM"/>
    <property type="match status" value="1"/>
</dbReference>
<dbReference type="Gene3D" id="3.10.350.10">
    <property type="entry name" value="LysM domain"/>
    <property type="match status" value="1"/>
</dbReference>
<dbReference type="PANTHER" id="PTHR30383">
    <property type="entry name" value="THIOESTERASE 1/PROTEASE 1/LYSOPHOSPHOLIPASE L1"/>
    <property type="match status" value="1"/>
</dbReference>
<dbReference type="Gene3D" id="3.40.50.1110">
    <property type="entry name" value="SGNH hydrolase"/>
    <property type="match status" value="2"/>
</dbReference>
<dbReference type="SUPFAM" id="SSF54106">
    <property type="entry name" value="LysM domain"/>
    <property type="match status" value="1"/>
</dbReference>
<organism evidence="3 4">
    <name type="scientific">Flavobacterium subsaxonicum WB 4.1-42 = DSM 21790</name>
    <dbReference type="NCBI Taxonomy" id="1121898"/>
    <lineage>
        <taxon>Bacteria</taxon>
        <taxon>Pseudomonadati</taxon>
        <taxon>Bacteroidota</taxon>
        <taxon>Flavobacteriia</taxon>
        <taxon>Flavobacteriales</taxon>
        <taxon>Flavobacteriaceae</taxon>
        <taxon>Flavobacterium</taxon>
    </lineage>
</organism>
<dbReference type="InterPro" id="IPR018392">
    <property type="entry name" value="LysM"/>
</dbReference>
<dbReference type="Pfam" id="PF13472">
    <property type="entry name" value="Lipase_GDSL_2"/>
    <property type="match status" value="1"/>
</dbReference>
<keyword evidence="1" id="KW-0732">Signal</keyword>
<dbReference type="eggNOG" id="COG2755">
    <property type="taxonomic scope" value="Bacteria"/>
</dbReference>
<dbReference type="SUPFAM" id="SSF52266">
    <property type="entry name" value="SGNH hydrolase"/>
    <property type="match status" value="1"/>
</dbReference>